<dbReference type="Pfam" id="PF06881">
    <property type="entry name" value="Elongin_A"/>
    <property type="match status" value="1"/>
</dbReference>
<feature type="compositionally biased region" description="Low complexity" evidence="1">
    <location>
        <begin position="195"/>
        <end position="205"/>
    </location>
</feature>
<evidence type="ECO:0000313" key="3">
    <source>
        <dbReference type="Proteomes" id="UP000829354"/>
    </source>
</evidence>
<accession>A0AAE9ED75</accession>
<evidence type="ECO:0000256" key="1">
    <source>
        <dbReference type="SAM" id="MobiDB-lite"/>
    </source>
</evidence>
<dbReference type="AlphaFoldDB" id="A0AAE9ED75"/>
<reference evidence="2 3" key="1">
    <citation type="submission" date="2022-04" db="EMBL/GenBank/DDBJ databases">
        <title>Chromosome-level reference genomes for two strains of Caenorhabditis briggsae: an improved platform for comparative genomics.</title>
        <authorList>
            <person name="Stevens L."/>
            <person name="Andersen E."/>
        </authorList>
    </citation>
    <scope>NUCLEOTIDE SEQUENCE [LARGE SCALE GENOMIC DNA]</scope>
    <source>
        <strain evidence="2">VX34</strain>
        <tissue evidence="2">Whole-organism</tissue>
    </source>
</reference>
<feature type="compositionally biased region" description="Low complexity" evidence="1">
    <location>
        <begin position="447"/>
        <end position="459"/>
    </location>
</feature>
<dbReference type="InterPro" id="IPR051870">
    <property type="entry name" value="Elongin-A_domain"/>
</dbReference>
<gene>
    <name evidence="2" type="ORF">L5515_014900</name>
</gene>
<evidence type="ECO:0000313" key="2">
    <source>
        <dbReference type="EMBL" id="UMM19178.1"/>
    </source>
</evidence>
<sequence length="477" mass="54230">MLSNPLVTWFKRHLSKTVLLPLSHRLSLKTLKRIQIAVQMPETDEEKVKRYTDCLANGVDPKRALKRLYDLQVTPEVYKSLDTYRYVQRYESSPELAKYAKRVRDKLIGRKRERGDNVITGHEHEHGTHQVKKPKQEQANLDEEFAEAMKGGVTAHSASAPRVAVDYSKYKVTKRTEVKVEPKQEIVDDNEHHAVSSSSSSSAVAKKPKEYAPIVSTIRPPMPHLKKAIPQSESLHADENMFKPRKERQKVFAGRRRKIGEGVPSLISMCQVVLTSNIDMIDHVGVVPFNLLEPALNHATTEQLRRILDANPLLVKDADKMFYEKIVQEFPKYADREMDEDDTWRELYDKLVERKKRKADDKLERLTSRIGKAHTGSNQGRQTMVIDMAHTRVRSGGFFNTVRESQVKMTPTPSAIQLSQARKNVKTEGKAQLRTITPRGGGLPTTSRSRSNNNGSSGVVVKKVAPLMAKCRKMLKR</sequence>
<keyword evidence="3" id="KW-1185">Reference proteome</keyword>
<dbReference type="PANTHER" id="PTHR15141">
    <property type="entry name" value="TRANSCRIPTION ELONGATION FACTOR B POLYPEPTIDE 3"/>
    <property type="match status" value="1"/>
</dbReference>
<protein>
    <recommendedName>
        <fullName evidence="4">Elongin-A</fullName>
    </recommendedName>
</protein>
<dbReference type="EMBL" id="CP092621">
    <property type="protein sequence ID" value="UMM19178.1"/>
    <property type="molecule type" value="Genomic_DNA"/>
</dbReference>
<evidence type="ECO:0008006" key="4">
    <source>
        <dbReference type="Google" id="ProtNLM"/>
    </source>
</evidence>
<dbReference type="Proteomes" id="UP000829354">
    <property type="component" value="Chromosome II"/>
</dbReference>
<feature type="compositionally biased region" description="Basic and acidic residues" evidence="1">
    <location>
        <begin position="183"/>
        <end position="194"/>
    </location>
</feature>
<feature type="region of interest" description="Disordered" evidence="1">
    <location>
        <begin position="183"/>
        <end position="208"/>
    </location>
</feature>
<dbReference type="InterPro" id="IPR010684">
    <property type="entry name" value="RNA_pol_II_trans_fac_SIII_A"/>
</dbReference>
<organism evidence="2 3">
    <name type="scientific">Caenorhabditis briggsae</name>
    <dbReference type="NCBI Taxonomy" id="6238"/>
    <lineage>
        <taxon>Eukaryota</taxon>
        <taxon>Metazoa</taxon>
        <taxon>Ecdysozoa</taxon>
        <taxon>Nematoda</taxon>
        <taxon>Chromadorea</taxon>
        <taxon>Rhabditida</taxon>
        <taxon>Rhabditina</taxon>
        <taxon>Rhabditomorpha</taxon>
        <taxon>Rhabditoidea</taxon>
        <taxon>Rhabditidae</taxon>
        <taxon>Peloderinae</taxon>
        <taxon>Caenorhabditis</taxon>
    </lineage>
</organism>
<dbReference type="GO" id="GO:0070449">
    <property type="term" value="C:elongin complex"/>
    <property type="evidence" value="ECO:0007669"/>
    <property type="project" value="InterPro"/>
</dbReference>
<feature type="region of interest" description="Disordered" evidence="1">
    <location>
        <begin position="427"/>
        <end position="459"/>
    </location>
</feature>
<dbReference type="PANTHER" id="PTHR15141:SF76">
    <property type="entry name" value="TRANSCRIPTION ELONGATION FACTOR B POLYPEPTIDE 3"/>
    <property type="match status" value="1"/>
</dbReference>
<dbReference type="Gene3D" id="6.10.250.3180">
    <property type="match status" value="1"/>
</dbReference>
<dbReference type="GO" id="GO:0006368">
    <property type="term" value="P:transcription elongation by RNA polymerase II"/>
    <property type="evidence" value="ECO:0007669"/>
    <property type="project" value="InterPro"/>
</dbReference>
<name>A0AAE9ED75_CAEBR</name>
<proteinExistence type="predicted"/>